<dbReference type="Gramene" id="TraesWEE_scaffold_098645_01G000400.1">
    <property type="protein sequence ID" value="TraesWEE_scaffold_098645_01G000400.1"/>
    <property type="gene ID" value="TraesWEE_scaffold_098645_01G000400"/>
</dbReference>
<name>A0A3B6NU02_WHEAT</name>
<evidence type="ECO:0000256" key="1">
    <source>
        <dbReference type="ARBA" id="ARBA00004370"/>
    </source>
</evidence>
<evidence type="ECO:0000256" key="9">
    <source>
        <dbReference type="SAM" id="Phobius"/>
    </source>
</evidence>
<evidence type="ECO:0000313" key="11">
    <source>
        <dbReference type="EnsemblPlants" id="TraesCS6A02G290900.1.cds1"/>
    </source>
</evidence>
<evidence type="ECO:0000256" key="6">
    <source>
        <dbReference type="ARBA" id="ARBA00022989"/>
    </source>
</evidence>
<protein>
    <recommendedName>
        <fullName evidence="10">RING-type domain-containing protein</fullName>
    </recommendedName>
</protein>
<keyword evidence="7 9" id="KW-0472">Membrane</keyword>
<dbReference type="SMR" id="A0A3B6NU02"/>
<dbReference type="Gramene" id="TraesMAC6A03G03372040.1">
    <property type="protein sequence ID" value="TraesMAC6A03G03372040.1.CDS1"/>
    <property type="gene ID" value="TraesMAC6A03G03372040"/>
</dbReference>
<sequence>MARMAVSVLFLIAGVVLMLALHVLVIVWAVRRGAVLRLRGAARERDQEQGEATGLTADELGELPCQDFKAAAAVGTGAAECAVCLEAFQGGDRCRVLPGCHHGFHAQCVDSWLRQSRRCPVCRAEVACRGKAAGAAVVDEAATSEIVAERLGGADR</sequence>
<keyword evidence="12" id="KW-1185">Reference proteome</keyword>
<evidence type="ECO:0000256" key="3">
    <source>
        <dbReference type="ARBA" id="ARBA00022723"/>
    </source>
</evidence>
<comment type="subcellular location">
    <subcellularLocation>
        <location evidence="1">Membrane</location>
    </subcellularLocation>
</comment>
<dbReference type="InterPro" id="IPR001841">
    <property type="entry name" value="Znf_RING"/>
</dbReference>
<dbReference type="InterPro" id="IPR013083">
    <property type="entry name" value="Znf_RING/FYVE/PHD"/>
</dbReference>
<dbReference type="Gramene" id="TraesCLE_scaffold_130628_01G000200.1">
    <property type="protein sequence ID" value="TraesCLE_scaffold_130628_01G000200.1"/>
    <property type="gene ID" value="TraesCLE_scaffold_130628_01G000200"/>
</dbReference>
<dbReference type="Gramene" id="TraesJAG6A03G03364500.1">
    <property type="protein sequence ID" value="TraesJAG6A03G03364500.1.CDS1"/>
    <property type="gene ID" value="TraesJAG6A03G03364500"/>
</dbReference>
<dbReference type="OMA" id="RRYENDQ"/>
<evidence type="ECO:0000259" key="10">
    <source>
        <dbReference type="PROSITE" id="PS50089"/>
    </source>
</evidence>
<dbReference type="UniPathway" id="UPA00143"/>
<dbReference type="Gramene" id="TraesCAD_scaffold_104581_01G000400.1">
    <property type="protein sequence ID" value="TraesCAD_scaffold_104581_01G000400.1"/>
    <property type="gene ID" value="TraesCAD_scaffold_104581_01G000400"/>
</dbReference>
<dbReference type="RefSeq" id="XP_044406631.1">
    <property type="nucleotide sequence ID" value="XM_044550696.1"/>
</dbReference>
<dbReference type="STRING" id="4565.A0A3B6NU02"/>
<accession>A0A3B6NU02</accession>
<dbReference type="SUPFAM" id="SSF57850">
    <property type="entry name" value="RING/U-box"/>
    <property type="match status" value="1"/>
</dbReference>
<dbReference type="Gramene" id="TraesCS6A03G0767900.1">
    <property type="protein sequence ID" value="TraesCS6A03G0767900.1.CDS1"/>
    <property type="gene ID" value="TraesCS6A03G0767900"/>
</dbReference>
<dbReference type="Gramene" id="TraesJUL6A03G03398900.1">
    <property type="protein sequence ID" value="TraesJUL6A03G03398900.1.CDS1"/>
    <property type="gene ID" value="TraesJUL6A03G03398900"/>
</dbReference>
<dbReference type="PANTHER" id="PTHR46539">
    <property type="entry name" value="E3 UBIQUITIN-PROTEIN LIGASE ATL42"/>
    <property type="match status" value="1"/>
</dbReference>
<reference evidence="11" key="2">
    <citation type="submission" date="2018-10" db="UniProtKB">
        <authorList>
            <consortium name="EnsemblPlants"/>
        </authorList>
    </citation>
    <scope>IDENTIFICATION</scope>
</reference>
<evidence type="ECO:0000256" key="5">
    <source>
        <dbReference type="ARBA" id="ARBA00022833"/>
    </source>
</evidence>
<dbReference type="Gramene" id="TraesLDM6A03G03375740.2">
    <property type="protein sequence ID" value="TraesLDM6A03G03375740.2.CDS1"/>
    <property type="gene ID" value="TraesLDM6A03G03375740"/>
</dbReference>
<dbReference type="GO" id="GO:0016567">
    <property type="term" value="P:protein ubiquitination"/>
    <property type="evidence" value="ECO:0000318"/>
    <property type="project" value="GO_Central"/>
</dbReference>
<keyword evidence="4 8" id="KW-0863">Zinc-finger</keyword>
<dbReference type="PANTHER" id="PTHR46539:SF25">
    <property type="entry name" value="(WILD MALAYSIAN BANANA) HYPOTHETICAL PROTEIN"/>
    <property type="match status" value="1"/>
</dbReference>
<keyword evidence="6 9" id="KW-1133">Transmembrane helix</keyword>
<dbReference type="SMART" id="SM00184">
    <property type="entry name" value="RING"/>
    <property type="match status" value="1"/>
</dbReference>
<dbReference type="GO" id="GO:0016020">
    <property type="term" value="C:membrane"/>
    <property type="evidence" value="ECO:0007669"/>
    <property type="project" value="UniProtKB-SubCell"/>
</dbReference>
<gene>
    <name evidence="11" type="primary">LOC123130905</name>
</gene>
<keyword evidence="2 9" id="KW-0812">Transmembrane</keyword>
<evidence type="ECO:0000256" key="7">
    <source>
        <dbReference type="ARBA" id="ARBA00023136"/>
    </source>
</evidence>
<feature type="domain" description="RING-type" evidence="10">
    <location>
        <begin position="81"/>
        <end position="123"/>
    </location>
</feature>
<evidence type="ECO:0000313" key="12">
    <source>
        <dbReference type="Proteomes" id="UP000019116"/>
    </source>
</evidence>
<evidence type="ECO:0000256" key="4">
    <source>
        <dbReference type="ARBA" id="ARBA00022771"/>
    </source>
</evidence>
<dbReference type="Gramene" id="TraesSYM6A03G03314730.1">
    <property type="protein sequence ID" value="TraesSYM6A03G03314730.1.CDS1"/>
    <property type="gene ID" value="TraesSYM6A03G03314730"/>
</dbReference>
<dbReference type="Gramene" id="TraesROB_scaffold_117455_01G000100.1">
    <property type="protein sequence ID" value="TraesROB_scaffold_117455_01G000100.1"/>
    <property type="gene ID" value="TraesROB_scaffold_117455_01G000100"/>
</dbReference>
<dbReference type="Pfam" id="PF13639">
    <property type="entry name" value="zf-RING_2"/>
    <property type="match status" value="1"/>
</dbReference>
<organism evidence="11">
    <name type="scientific">Triticum aestivum</name>
    <name type="common">Wheat</name>
    <dbReference type="NCBI Taxonomy" id="4565"/>
    <lineage>
        <taxon>Eukaryota</taxon>
        <taxon>Viridiplantae</taxon>
        <taxon>Streptophyta</taxon>
        <taxon>Embryophyta</taxon>
        <taxon>Tracheophyta</taxon>
        <taxon>Spermatophyta</taxon>
        <taxon>Magnoliopsida</taxon>
        <taxon>Liliopsida</taxon>
        <taxon>Poales</taxon>
        <taxon>Poaceae</taxon>
        <taxon>BOP clade</taxon>
        <taxon>Pooideae</taxon>
        <taxon>Triticodae</taxon>
        <taxon>Triticeae</taxon>
        <taxon>Triticinae</taxon>
        <taxon>Triticum</taxon>
    </lineage>
</organism>
<dbReference type="PROSITE" id="PS50089">
    <property type="entry name" value="ZF_RING_2"/>
    <property type="match status" value="1"/>
</dbReference>
<dbReference type="Gramene" id="TraesLDM6A03G03375740.1">
    <property type="protein sequence ID" value="TraesLDM6A03G03375740.1.CDS1"/>
    <property type="gene ID" value="TraesLDM6A03G03375740"/>
</dbReference>
<evidence type="ECO:0000256" key="8">
    <source>
        <dbReference type="PROSITE-ProRule" id="PRU00175"/>
    </source>
</evidence>
<dbReference type="Gramene" id="TraesPARA_EIv1.0_1961960.1">
    <property type="protein sequence ID" value="TraesPARA_EIv1.0_1961960.1.CDS1"/>
    <property type="gene ID" value="TraesPARA_EIv1.0_1961960"/>
</dbReference>
<dbReference type="GO" id="GO:0008270">
    <property type="term" value="F:zinc ion binding"/>
    <property type="evidence" value="ECO:0007669"/>
    <property type="project" value="UniProtKB-KW"/>
</dbReference>
<dbReference type="EnsemblPlants" id="TraesCS6A02G290900.1">
    <property type="protein sequence ID" value="TraesCS6A02G290900.1.cds1"/>
    <property type="gene ID" value="TraesCS6A02G290900"/>
</dbReference>
<dbReference type="Gene3D" id="3.30.40.10">
    <property type="entry name" value="Zinc/RING finger domain, C3HC4 (zinc finger)"/>
    <property type="match status" value="1"/>
</dbReference>
<dbReference type="Gramene" id="TraesCS6A02G290900.1">
    <property type="protein sequence ID" value="TraesCS6A02G290900.1.cds1"/>
    <property type="gene ID" value="TraesCS6A02G290900"/>
</dbReference>
<dbReference type="GeneID" id="123130905"/>
<keyword evidence="5" id="KW-0862">Zinc</keyword>
<proteinExistence type="predicted"/>
<dbReference type="Proteomes" id="UP000019116">
    <property type="component" value="Chromosome 6A"/>
</dbReference>
<dbReference type="OrthoDB" id="668064at2759"/>
<dbReference type="Gramene" id="TraesSTA6A03G03362670.1">
    <property type="protein sequence ID" value="TraesSTA6A03G03362670.1.CDS1"/>
    <property type="gene ID" value="TraesSTA6A03G03362670"/>
</dbReference>
<reference evidence="11" key="1">
    <citation type="submission" date="2018-08" db="EMBL/GenBank/DDBJ databases">
        <authorList>
            <person name="Rossello M."/>
        </authorList>
    </citation>
    <scope>NUCLEOTIDE SEQUENCE [LARGE SCALE GENOMIC DNA]</scope>
    <source>
        <strain evidence="11">cv. Chinese Spring</strain>
    </source>
</reference>
<dbReference type="Gramene" id="TraesLAC6A03G03328660.1">
    <property type="protein sequence ID" value="TraesLAC6A03G03328660.1.CDS1"/>
    <property type="gene ID" value="TraesLAC6A03G03328660"/>
</dbReference>
<keyword evidence="3" id="KW-0479">Metal-binding</keyword>
<evidence type="ECO:0000256" key="2">
    <source>
        <dbReference type="ARBA" id="ARBA00022692"/>
    </source>
</evidence>
<feature type="transmembrane region" description="Helical" evidence="9">
    <location>
        <begin position="6"/>
        <end position="30"/>
    </location>
</feature>
<dbReference type="AlphaFoldDB" id="A0A3B6NU02"/>
<dbReference type="Gramene" id="TraesJAG6A03G03364560.1">
    <property type="protein sequence ID" value="TraesJAG6A03G03364560.1.CDS1"/>
    <property type="gene ID" value="TraesJAG6A03G03364560"/>
</dbReference>